<evidence type="ECO:0000313" key="2">
    <source>
        <dbReference type="Proteomes" id="UP000292702"/>
    </source>
</evidence>
<comment type="caution">
    <text evidence="1">The sequence shown here is derived from an EMBL/GenBank/DDBJ whole genome shotgun (WGS) entry which is preliminary data.</text>
</comment>
<reference evidence="1 2" key="1">
    <citation type="submission" date="2018-11" db="EMBL/GenBank/DDBJ databases">
        <title>Genome assembly of Steccherinum ochraceum LE-BIN_3174, the white-rot fungus of the Steccherinaceae family (The Residual Polyporoid clade, Polyporales, Basidiomycota).</title>
        <authorList>
            <person name="Fedorova T.V."/>
            <person name="Glazunova O.A."/>
            <person name="Landesman E.O."/>
            <person name="Moiseenko K.V."/>
            <person name="Psurtseva N.V."/>
            <person name="Savinova O.S."/>
            <person name="Shakhova N.V."/>
            <person name="Tyazhelova T.V."/>
            <person name="Vasina D.V."/>
        </authorList>
    </citation>
    <scope>NUCLEOTIDE SEQUENCE [LARGE SCALE GENOMIC DNA]</scope>
    <source>
        <strain evidence="1 2">LE-BIN_3174</strain>
    </source>
</reference>
<sequence length="541" mass="60091">MRLRYTNVLHTLHLDPDSFRSLLRVHDAVLLGPIIFNVIDNNCGPSPPYLEIASAPRSFTSLQCATESLFETSFAPVKQADLNHLHPLSPRATDLTMFAPLPSIYAPTTHIYLRRTTSASSLSAIPSPTTTILSNGITADSLYISDPDVTLTHRALEGLLSPSETWIRNLAYDSRWADGMWTDLSKHGTETNLPPICPHASSISAATAEEELATPISTKSLHSRPSSISPDKKHRIMATYSIEPSVNDDDPRFETITSPRRWQELSDELRRLHLDALTNEFEGHSTFPTAFFVLKMDKAMFRRCITFITSNFPSVRRDSDSEEVVMQCVAHINANAFHMYPASRRNDNNRTMLPLASAMLDKPPSKKYDLSWGKVITNIRAIEQTRRTPEGSETTRSIVVSDSLRLRHNFFPFKSAAVVSLPPVNIHAYPSRDSARAQVRGLGAVLRNTTFSLLDWHRGCTTVSARQSCTRILTSTNCALQPLPAYDTDGGLISPADYIACLAGATAHVSFSVAHQPFPRAHADEYYADVRRIQVLVPPSV</sequence>
<evidence type="ECO:0000313" key="1">
    <source>
        <dbReference type="EMBL" id="TCD60349.1"/>
    </source>
</evidence>
<gene>
    <name evidence="1" type="ORF">EIP91_010323</name>
</gene>
<dbReference type="OrthoDB" id="2843772at2759"/>
<dbReference type="Proteomes" id="UP000292702">
    <property type="component" value="Unassembled WGS sequence"/>
</dbReference>
<name>A0A4R0R8P4_9APHY</name>
<protein>
    <submittedName>
        <fullName evidence="1">Uncharacterized protein</fullName>
    </submittedName>
</protein>
<proteinExistence type="predicted"/>
<dbReference type="EMBL" id="RWJN01000613">
    <property type="protein sequence ID" value="TCD60349.1"/>
    <property type="molecule type" value="Genomic_DNA"/>
</dbReference>
<accession>A0A4R0R8P4</accession>
<dbReference type="AlphaFoldDB" id="A0A4R0R8P4"/>
<organism evidence="1 2">
    <name type="scientific">Steccherinum ochraceum</name>
    <dbReference type="NCBI Taxonomy" id="92696"/>
    <lineage>
        <taxon>Eukaryota</taxon>
        <taxon>Fungi</taxon>
        <taxon>Dikarya</taxon>
        <taxon>Basidiomycota</taxon>
        <taxon>Agaricomycotina</taxon>
        <taxon>Agaricomycetes</taxon>
        <taxon>Polyporales</taxon>
        <taxon>Steccherinaceae</taxon>
        <taxon>Steccherinum</taxon>
    </lineage>
</organism>
<keyword evidence="2" id="KW-1185">Reference proteome</keyword>